<dbReference type="InterPro" id="IPR049940">
    <property type="entry name" value="GluQ/Sye"/>
</dbReference>
<evidence type="ECO:0000256" key="5">
    <source>
        <dbReference type="ARBA" id="ARBA00022840"/>
    </source>
</evidence>
<evidence type="ECO:0000256" key="3">
    <source>
        <dbReference type="ARBA" id="ARBA00022741"/>
    </source>
</evidence>
<gene>
    <name evidence="9" type="primary">gluQ</name>
    <name evidence="9" type="ORF">MoryE10_14530</name>
</gene>
<comment type="similarity">
    <text evidence="7">Belongs to the class-I aminoacyl-tRNA synthetase family.</text>
</comment>
<keyword evidence="6 7" id="KW-0030">Aminoacyl-tRNA synthetase</keyword>
<dbReference type="GO" id="GO:0005829">
    <property type="term" value="C:cytosol"/>
    <property type="evidence" value="ECO:0007669"/>
    <property type="project" value="TreeGrafter"/>
</dbReference>
<protein>
    <submittedName>
        <fullName evidence="9">Glutamyl-Q tRNA(Asp) synthetase</fullName>
    </submittedName>
</protein>
<keyword evidence="4" id="KW-0862">Zinc</keyword>
<dbReference type="InterPro" id="IPR022380">
    <property type="entry name" value="Glu-Q_tRNA(Asp)_Synthase"/>
</dbReference>
<evidence type="ECO:0000256" key="6">
    <source>
        <dbReference type="ARBA" id="ARBA00023146"/>
    </source>
</evidence>
<dbReference type="Pfam" id="PF00749">
    <property type="entry name" value="tRNA-synt_1c"/>
    <property type="match status" value="1"/>
</dbReference>
<dbReference type="GO" id="GO:0008270">
    <property type="term" value="F:zinc ion binding"/>
    <property type="evidence" value="ECO:0007669"/>
    <property type="project" value="InterPro"/>
</dbReference>
<dbReference type="Gene3D" id="3.40.50.620">
    <property type="entry name" value="HUPs"/>
    <property type="match status" value="1"/>
</dbReference>
<dbReference type="Proteomes" id="UP000824988">
    <property type="component" value="Chromosome"/>
</dbReference>
<organism evidence="9 10">
    <name type="scientific">Methylogaea oryzae</name>
    <dbReference type="NCBI Taxonomy" id="1295382"/>
    <lineage>
        <taxon>Bacteria</taxon>
        <taxon>Pseudomonadati</taxon>
        <taxon>Pseudomonadota</taxon>
        <taxon>Gammaproteobacteria</taxon>
        <taxon>Methylococcales</taxon>
        <taxon>Methylococcaceae</taxon>
        <taxon>Methylogaea</taxon>
    </lineage>
</organism>
<keyword evidence="2" id="KW-0479">Metal-binding</keyword>
<dbReference type="InterPro" id="IPR014729">
    <property type="entry name" value="Rossmann-like_a/b/a_fold"/>
</dbReference>
<evidence type="ECO:0000259" key="8">
    <source>
        <dbReference type="Pfam" id="PF00749"/>
    </source>
</evidence>
<dbReference type="AlphaFoldDB" id="A0A8D4VPH6"/>
<dbReference type="GO" id="GO:0006424">
    <property type="term" value="P:glutamyl-tRNA aminoacylation"/>
    <property type="evidence" value="ECO:0007669"/>
    <property type="project" value="InterPro"/>
</dbReference>
<sequence>MDAKAHRGVWLLRIEDIDPYRSDPQAADAIPRTLERFGLQWDEAVIRQSARLERYREVLEQLDRQGWVYACTCSRKQLAELGYGGERYPNLCRHLERPRSQPHSLRLITEDRPIAFRDRLQGEYSLNLQREGGDFILYRRDQAYAYHLAVVVDDHDQQINHIVRGVDLLDSTPRHIHLQRLLGYTTPQYLHLPVILAADGQKLSKQTGAEPVDRLDPSATLFSLLGMLGHAPPAELRKAEPAVLLAWAVDAWDAGRLPATQGIPGTPPR</sequence>
<keyword evidence="1 7" id="KW-0436">Ligase</keyword>
<evidence type="ECO:0000256" key="2">
    <source>
        <dbReference type="ARBA" id="ARBA00022723"/>
    </source>
</evidence>
<dbReference type="PANTHER" id="PTHR43311">
    <property type="entry name" value="GLUTAMATE--TRNA LIGASE"/>
    <property type="match status" value="1"/>
</dbReference>
<dbReference type="InterPro" id="IPR020058">
    <property type="entry name" value="Glu/Gln-tRNA-synth_Ib_cat-dom"/>
</dbReference>
<feature type="domain" description="Glutamyl/glutaminyl-tRNA synthetase class Ib catalytic" evidence="8">
    <location>
        <begin position="3"/>
        <end position="211"/>
    </location>
</feature>
<evidence type="ECO:0000313" key="9">
    <source>
        <dbReference type="EMBL" id="BBL70847.1"/>
    </source>
</evidence>
<evidence type="ECO:0000256" key="4">
    <source>
        <dbReference type="ARBA" id="ARBA00022833"/>
    </source>
</evidence>
<dbReference type="KEGG" id="moz:MoryE10_14530"/>
<dbReference type="PRINTS" id="PR00987">
    <property type="entry name" value="TRNASYNTHGLU"/>
</dbReference>
<evidence type="ECO:0000256" key="1">
    <source>
        <dbReference type="ARBA" id="ARBA00022598"/>
    </source>
</evidence>
<dbReference type="NCBIfam" id="NF004314">
    <property type="entry name" value="PRK05710.1-3"/>
    <property type="match status" value="1"/>
</dbReference>
<keyword evidence="3 7" id="KW-0547">Nucleotide-binding</keyword>
<keyword evidence="10" id="KW-1185">Reference proteome</keyword>
<accession>A0A8D4VPH6</accession>
<dbReference type="NCBIfam" id="TIGR03838">
    <property type="entry name" value="queuosine_YadB"/>
    <property type="match status" value="1"/>
</dbReference>
<dbReference type="GO" id="GO:0005524">
    <property type="term" value="F:ATP binding"/>
    <property type="evidence" value="ECO:0007669"/>
    <property type="project" value="UniProtKB-KW"/>
</dbReference>
<dbReference type="SUPFAM" id="SSF52374">
    <property type="entry name" value="Nucleotidylyl transferase"/>
    <property type="match status" value="1"/>
</dbReference>
<dbReference type="PANTHER" id="PTHR43311:SF1">
    <property type="entry name" value="GLUTAMYL-Q TRNA(ASP) SYNTHETASE"/>
    <property type="match status" value="1"/>
</dbReference>
<dbReference type="GO" id="GO:0006400">
    <property type="term" value="P:tRNA modification"/>
    <property type="evidence" value="ECO:0007669"/>
    <property type="project" value="InterPro"/>
</dbReference>
<evidence type="ECO:0000313" key="10">
    <source>
        <dbReference type="Proteomes" id="UP000824988"/>
    </source>
</evidence>
<name>A0A8D4VPH6_9GAMM</name>
<evidence type="ECO:0000256" key="7">
    <source>
        <dbReference type="RuleBase" id="RU363037"/>
    </source>
</evidence>
<proteinExistence type="inferred from homology"/>
<dbReference type="InterPro" id="IPR000924">
    <property type="entry name" value="Glu/Gln-tRNA-synth"/>
</dbReference>
<reference evidence="9" key="1">
    <citation type="submission" date="2019-06" db="EMBL/GenBank/DDBJ databases">
        <title>Complete genome sequence of Methylogaea oryzae strain JCM16910.</title>
        <authorList>
            <person name="Asakawa S."/>
        </authorList>
    </citation>
    <scope>NUCLEOTIDE SEQUENCE</scope>
    <source>
        <strain evidence="9">E10</strain>
    </source>
</reference>
<dbReference type="EMBL" id="AP019782">
    <property type="protein sequence ID" value="BBL70847.1"/>
    <property type="molecule type" value="Genomic_DNA"/>
</dbReference>
<dbReference type="GO" id="GO:0004818">
    <property type="term" value="F:glutamate-tRNA ligase activity"/>
    <property type="evidence" value="ECO:0007669"/>
    <property type="project" value="TreeGrafter"/>
</dbReference>
<keyword evidence="5 7" id="KW-0067">ATP-binding</keyword>
<keyword evidence="7" id="KW-0648">Protein biosynthesis</keyword>